<proteinExistence type="predicted"/>
<sequence length="307" mass="35332">MNANMCRILEGVWNYFPDTLDGAGNYQFKNDQICDAYCDGNCDKNCKTDLDKINVACFVLFEIFFKDSDSLMENAKNNINIAGYILTWLSYILSRKTNAGISNLNDFYNIYIKDNDMYTAKINGVTGYASYQNLIDKYKEFMAIDIEYLSKFYASLKSLCGMYNECIISQSDCQNCLEKGKDFAKKYNELNENSDNNKSNSYKNVLYSLSTDYNNLKKYLSEVWHSCHDTSFPDIEGPQGSFQIFEAASSSSSIASKLIPVLLIFVAIPIFLGIAYKYSLFGFDKRAHRQYLREKVKKIKKKMNHYI</sequence>
<reference evidence="2" key="1">
    <citation type="submission" date="2016-08" db="EMBL/GenBank/DDBJ databases">
        <authorList>
            <consortium name="Pathogen Informatics"/>
        </authorList>
    </citation>
    <scope>NUCLEOTIDE SEQUENCE</scope>
    <source>
        <strain evidence="2">DS</strain>
    </source>
</reference>
<dbReference type="AlphaFoldDB" id="A0A1C6WZC3"/>
<dbReference type="InterPro" id="IPR006477">
    <property type="entry name" value="Yir_bir_cir"/>
</dbReference>
<organism evidence="2">
    <name type="scientific">Plasmodium chabaudi adami</name>
    <dbReference type="NCBI Taxonomy" id="5826"/>
    <lineage>
        <taxon>Eukaryota</taxon>
        <taxon>Sar</taxon>
        <taxon>Alveolata</taxon>
        <taxon>Apicomplexa</taxon>
        <taxon>Aconoidasida</taxon>
        <taxon>Haemosporida</taxon>
        <taxon>Plasmodiidae</taxon>
        <taxon>Plasmodium</taxon>
        <taxon>Plasmodium (Vinckeia)</taxon>
    </lineage>
</organism>
<gene>
    <name evidence="2" type="ORF">PCHDS_000564200</name>
</gene>
<keyword evidence="1" id="KW-0472">Membrane</keyword>
<dbReference type="Pfam" id="PF06022">
    <property type="entry name" value="Cir_Bir_Yir"/>
    <property type="match status" value="1"/>
</dbReference>
<evidence type="ECO:0000313" key="2">
    <source>
        <dbReference type="EMBL" id="SCL95470.1"/>
    </source>
</evidence>
<dbReference type="Proteomes" id="UP000507536">
    <property type="component" value="Unassembled WGS sequence"/>
</dbReference>
<protein>
    <submittedName>
        <fullName evidence="2">CIR protein</fullName>
    </submittedName>
</protein>
<name>A0A1C6WZC3_PLACE</name>
<accession>A0A1C6WZC3</accession>
<keyword evidence="1" id="KW-0812">Transmembrane</keyword>
<keyword evidence="1" id="KW-1133">Transmembrane helix</keyword>
<dbReference type="NCBIfam" id="TIGR01590">
    <property type="entry name" value="yir-bir-cir_Pla"/>
    <property type="match status" value="1"/>
</dbReference>
<dbReference type="EMBL" id="FMIN01000550">
    <property type="protein sequence ID" value="SCL95470.1"/>
    <property type="molecule type" value="Genomic_DNA"/>
</dbReference>
<feature type="transmembrane region" description="Helical" evidence="1">
    <location>
        <begin position="258"/>
        <end position="276"/>
    </location>
</feature>
<evidence type="ECO:0000256" key="1">
    <source>
        <dbReference type="SAM" id="Phobius"/>
    </source>
</evidence>